<dbReference type="OMA" id="LNVMKFG"/>
<feature type="binding site" evidence="9">
    <location>
        <position position="50"/>
    </location>
    <ligand>
        <name>S-adenosyl-L-methionine</name>
        <dbReference type="ChEBI" id="CHEBI:59789"/>
    </ligand>
</feature>
<dbReference type="Pfam" id="PF02390">
    <property type="entry name" value="Methyltransf_4"/>
    <property type="match status" value="1"/>
</dbReference>
<comment type="pathway">
    <text evidence="9">tRNA modification; N(7)-methylguanine-tRNA biosynthesis.</text>
</comment>
<dbReference type="EMBL" id="ATCN01000647">
    <property type="protein sequence ID" value="EPR78633.1"/>
    <property type="molecule type" value="Genomic_DNA"/>
</dbReference>
<evidence type="ECO:0000256" key="8">
    <source>
        <dbReference type="ARBA" id="ARBA00023242"/>
    </source>
</evidence>
<evidence type="ECO:0000256" key="7">
    <source>
        <dbReference type="ARBA" id="ARBA00022884"/>
    </source>
</evidence>
<evidence type="ECO:0000256" key="1">
    <source>
        <dbReference type="ARBA" id="ARBA00000142"/>
    </source>
</evidence>
<dbReference type="SUPFAM" id="SSF53335">
    <property type="entry name" value="S-adenosyl-L-methionine-dependent methyltransferases"/>
    <property type="match status" value="1"/>
</dbReference>
<comment type="subunit">
    <text evidence="9">Forms a complex with TRM82.</text>
</comment>
<dbReference type="GO" id="GO:0043527">
    <property type="term" value="C:tRNA methyltransferase complex"/>
    <property type="evidence" value="ECO:0007669"/>
    <property type="project" value="TreeGrafter"/>
</dbReference>
<organism evidence="10 11">
    <name type="scientific">Spraguea lophii (strain 42_110)</name>
    <name type="common">Microsporidian parasite</name>
    <dbReference type="NCBI Taxonomy" id="1358809"/>
    <lineage>
        <taxon>Eukaryota</taxon>
        <taxon>Fungi</taxon>
        <taxon>Fungi incertae sedis</taxon>
        <taxon>Microsporidia</taxon>
        <taxon>Spragueidae</taxon>
        <taxon>Spraguea</taxon>
    </lineage>
</organism>
<reference evidence="11" key="1">
    <citation type="journal article" date="2013" name="PLoS Genet.">
        <title>The genome of Spraguea lophii and the basis of host-microsporidian interactions.</title>
        <authorList>
            <person name="Campbell S.E."/>
            <person name="Williams T.A."/>
            <person name="Yousuf A."/>
            <person name="Soanes D.M."/>
            <person name="Paszkiewicz K.H."/>
            <person name="Williams B.A.P."/>
        </authorList>
    </citation>
    <scope>NUCLEOTIDE SEQUENCE [LARGE SCALE GENOMIC DNA]</scope>
    <source>
        <strain evidence="11">42_110</strain>
    </source>
</reference>
<evidence type="ECO:0000256" key="6">
    <source>
        <dbReference type="ARBA" id="ARBA00022694"/>
    </source>
</evidence>
<dbReference type="VEuPathDB" id="MicrosporidiaDB:SLOPH_1999"/>
<dbReference type="GO" id="GO:0005634">
    <property type="term" value="C:nucleus"/>
    <property type="evidence" value="ECO:0007669"/>
    <property type="project" value="UniProtKB-SubCell"/>
</dbReference>
<dbReference type="InterPro" id="IPR029063">
    <property type="entry name" value="SAM-dependent_MTases_sf"/>
</dbReference>
<keyword evidence="6 9" id="KW-0819">tRNA processing</keyword>
<dbReference type="Proteomes" id="UP000014978">
    <property type="component" value="Unassembled WGS sequence"/>
</dbReference>
<sequence>MEKPRKKDYRQRAHANPFGDKEMFYPPSPYTFDWTKYFPTNEPPKYLDIGCGYGKFLIARSHEARSMGIEIRKKVVAYVEKIKNDNCCVVRTNCFFFLPNFFKENSLEKIFILFPDPHFKKRKYKARVVSKGMIQIYRYILQNKGRLYISTDVKELFDDMKTKIEEFKEFKEVDDVLRDEIENNTDEANRAGKKAGKVFSAIFELNDK</sequence>
<keyword evidence="2 9" id="KW-0820">tRNA-binding</keyword>
<comment type="similarity">
    <text evidence="9">Belongs to the class I-like SAM-binding methyltransferase superfamily. TrmB family.</text>
</comment>
<comment type="function">
    <text evidence="9">Catalyzes the formation of N(7)-methylguanine at position 46 (m7G46) in tRNA.</text>
</comment>
<dbReference type="EC" id="2.1.1.33" evidence="9"/>
<evidence type="ECO:0000256" key="2">
    <source>
        <dbReference type="ARBA" id="ARBA00022555"/>
    </source>
</evidence>
<accession>S7XRS6</accession>
<name>S7XRS6_SPRLO</name>
<gene>
    <name evidence="9" type="primary">TRM8</name>
    <name evidence="10" type="ORF">SLOPH_1999</name>
</gene>
<dbReference type="InterPro" id="IPR003358">
    <property type="entry name" value="tRNA_(Gua-N-7)_MeTrfase_Trmb"/>
</dbReference>
<dbReference type="AlphaFoldDB" id="S7XRS6"/>
<keyword evidence="3 9" id="KW-0489">Methyltransferase</keyword>
<dbReference type="PROSITE" id="PS51625">
    <property type="entry name" value="SAM_MT_TRMB"/>
    <property type="match status" value="1"/>
</dbReference>
<feature type="active site" evidence="9">
    <location>
        <position position="116"/>
    </location>
</feature>
<dbReference type="CDD" id="cd02440">
    <property type="entry name" value="AdoMet_MTases"/>
    <property type="match status" value="1"/>
</dbReference>
<keyword evidence="8 9" id="KW-0539">Nucleus</keyword>
<comment type="catalytic activity">
    <reaction evidence="1 9">
        <text>guanosine(46) in tRNA + S-adenosyl-L-methionine = N(7)-methylguanosine(46) in tRNA + S-adenosyl-L-homocysteine</text>
        <dbReference type="Rhea" id="RHEA:42708"/>
        <dbReference type="Rhea" id="RHEA-COMP:10188"/>
        <dbReference type="Rhea" id="RHEA-COMP:10189"/>
        <dbReference type="ChEBI" id="CHEBI:57856"/>
        <dbReference type="ChEBI" id="CHEBI:59789"/>
        <dbReference type="ChEBI" id="CHEBI:74269"/>
        <dbReference type="ChEBI" id="CHEBI:74480"/>
        <dbReference type="EC" id="2.1.1.33"/>
    </reaction>
</comment>
<dbReference type="OrthoDB" id="47276at2759"/>
<evidence type="ECO:0000313" key="11">
    <source>
        <dbReference type="Proteomes" id="UP000014978"/>
    </source>
</evidence>
<keyword evidence="4 9" id="KW-0808">Transferase</keyword>
<comment type="caution">
    <text evidence="10">The sequence shown here is derived from an EMBL/GenBank/DDBJ whole genome shotgun (WGS) entry which is preliminary data.</text>
</comment>
<dbReference type="NCBIfam" id="TIGR00091">
    <property type="entry name" value="tRNA (guanosine(46)-N7)-methyltransferase TrmB"/>
    <property type="match status" value="1"/>
</dbReference>
<feature type="binding site" evidence="9">
    <location>
        <begin position="93"/>
        <end position="94"/>
    </location>
    <ligand>
        <name>S-adenosyl-L-methionine</name>
        <dbReference type="ChEBI" id="CHEBI:59789"/>
    </ligand>
</feature>
<keyword evidence="11" id="KW-1185">Reference proteome</keyword>
<feature type="binding site" evidence="9">
    <location>
        <begin position="70"/>
        <end position="71"/>
    </location>
    <ligand>
        <name>S-adenosyl-L-methionine</name>
        <dbReference type="ChEBI" id="CHEBI:59789"/>
    </ligand>
</feature>
<evidence type="ECO:0000256" key="3">
    <source>
        <dbReference type="ARBA" id="ARBA00022603"/>
    </source>
</evidence>
<keyword evidence="5 9" id="KW-0949">S-adenosyl-L-methionine</keyword>
<dbReference type="UniPathway" id="UPA00989"/>
<proteinExistence type="inferred from homology"/>
<evidence type="ECO:0000256" key="4">
    <source>
        <dbReference type="ARBA" id="ARBA00022679"/>
    </source>
</evidence>
<evidence type="ECO:0000313" key="10">
    <source>
        <dbReference type="EMBL" id="EPR78633.1"/>
    </source>
</evidence>
<feature type="binding site" evidence="9">
    <location>
        <begin position="185"/>
        <end position="187"/>
    </location>
    <ligand>
        <name>S-adenosyl-L-methionine</name>
        <dbReference type="ChEBI" id="CHEBI:59789"/>
    </ligand>
</feature>
<dbReference type="PANTHER" id="PTHR23417">
    <property type="entry name" value="3-DEOXY-D-MANNO-OCTULOSONIC-ACID TRANSFERASE/TRNA GUANINE-N 7 - -METHYLTRANSFERASE"/>
    <property type="match status" value="1"/>
</dbReference>
<comment type="subcellular location">
    <subcellularLocation>
        <location evidence="9">Nucleus</location>
    </subcellularLocation>
</comment>
<dbReference type="InParanoid" id="S7XRS6"/>
<dbReference type="FunCoup" id="S7XRS6">
    <property type="interactions" value="93"/>
</dbReference>
<dbReference type="HAMAP" id="MF_03055">
    <property type="entry name" value="tRNA_methyltr_TrmB_euk"/>
    <property type="match status" value="1"/>
</dbReference>
<dbReference type="PANTHER" id="PTHR23417:SF16">
    <property type="entry name" value="TRNA (GUANINE-N(7)-)-METHYLTRANSFERASE"/>
    <property type="match status" value="1"/>
</dbReference>
<feature type="binding site" evidence="9">
    <location>
        <position position="113"/>
    </location>
    <ligand>
        <name>S-adenosyl-L-methionine</name>
        <dbReference type="ChEBI" id="CHEBI:59789"/>
    </ligand>
</feature>
<keyword evidence="7 9" id="KW-0694">RNA-binding</keyword>
<dbReference type="STRING" id="1358809.S7XRS6"/>
<evidence type="ECO:0000256" key="9">
    <source>
        <dbReference type="HAMAP-Rule" id="MF_03055"/>
    </source>
</evidence>
<dbReference type="GO" id="GO:0000049">
    <property type="term" value="F:tRNA binding"/>
    <property type="evidence" value="ECO:0007669"/>
    <property type="project" value="UniProtKB-UniRule"/>
</dbReference>
<dbReference type="HOGENOM" id="CLU_050910_3_0_1"/>
<dbReference type="Gene3D" id="3.40.50.150">
    <property type="entry name" value="Vaccinia Virus protein VP39"/>
    <property type="match status" value="1"/>
</dbReference>
<protein>
    <recommendedName>
        <fullName evidence="9">tRNA (guanine-N(7)-)-methyltransferase</fullName>
        <ecNumber evidence="9">2.1.1.33</ecNumber>
    </recommendedName>
    <alternativeName>
        <fullName evidence="9">Transfer RNA methyltransferase 8</fullName>
    </alternativeName>
    <alternativeName>
        <fullName evidence="9">tRNA (guanine(46)-N(7))-methyltransferase</fullName>
    </alternativeName>
    <alternativeName>
        <fullName evidence="9">tRNA(m7G46)-methyltransferase</fullName>
    </alternativeName>
</protein>
<dbReference type="InterPro" id="IPR025763">
    <property type="entry name" value="Trm8_euk"/>
</dbReference>
<evidence type="ECO:0000256" key="5">
    <source>
        <dbReference type="ARBA" id="ARBA00022691"/>
    </source>
</evidence>
<dbReference type="GO" id="GO:0008176">
    <property type="term" value="F:tRNA (guanine(46)-N7)-methyltransferase activity"/>
    <property type="evidence" value="ECO:0007669"/>
    <property type="project" value="UniProtKB-UniRule"/>
</dbReference>